<dbReference type="Pfam" id="PF14436">
    <property type="entry name" value="EndoU_bacteria"/>
    <property type="match status" value="1"/>
</dbReference>
<evidence type="ECO:0000313" key="2">
    <source>
        <dbReference type="EMBL" id="MBB5801330.1"/>
    </source>
</evidence>
<sequence>MGKRGSGASDPDVAKDYVDLTSPQVRTHILTGDATGGGHMWPGLPGKSVFPQDWSGDKIIHAVSDIATDPTLKWEQQTGTPGADYTKKGDPVRYKVEGVRDGVNIRVIIEPAGRGIITGFPVYWPVMDWEGVAAGLRALTIELGPLLPPDDARNTWELVDAGEYGIALENLCTQLYEYDIAVSGDHRQRFAAIGVQLGLDNHYWSDLPVKVD</sequence>
<comment type="caution">
    <text evidence="2">The sequence shown here is derived from an EMBL/GenBank/DDBJ whole genome shotgun (WGS) entry which is preliminary data.</text>
</comment>
<feature type="domain" description="Bacterial EndoU nuclease" evidence="1">
    <location>
        <begin position="43"/>
        <end position="122"/>
    </location>
</feature>
<dbReference type="Proteomes" id="UP000552097">
    <property type="component" value="Unassembled WGS sequence"/>
</dbReference>
<dbReference type="InterPro" id="IPR029501">
    <property type="entry name" value="EndoU_bac"/>
</dbReference>
<keyword evidence="3" id="KW-1185">Reference proteome</keyword>
<dbReference type="InterPro" id="IPR047880">
    <property type="entry name" value="MafI-like"/>
</dbReference>
<dbReference type="NCBIfam" id="NF033691">
    <property type="entry name" value="immunity_MafI"/>
    <property type="match status" value="1"/>
</dbReference>
<gene>
    <name evidence="2" type="ORF">F4560_001098</name>
</gene>
<proteinExistence type="predicted"/>
<evidence type="ECO:0000313" key="3">
    <source>
        <dbReference type="Proteomes" id="UP000552097"/>
    </source>
</evidence>
<name>A0A7W9HFP5_9PSEU</name>
<protein>
    <recommendedName>
        <fullName evidence="1">Bacterial EndoU nuclease domain-containing protein</fullName>
    </recommendedName>
</protein>
<dbReference type="AlphaFoldDB" id="A0A7W9HFP5"/>
<dbReference type="RefSeq" id="WP_221483347.1">
    <property type="nucleotide sequence ID" value="NZ_JACHMO010000001.1"/>
</dbReference>
<dbReference type="GO" id="GO:0004519">
    <property type="term" value="F:endonuclease activity"/>
    <property type="evidence" value="ECO:0007669"/>
    <property type="project" value="InterPro"/>
</dbReference>
<dbReference type="EMBL" id="JACHMO010000001">
    <property type="protein sequence ID" value="MBB5801330.1"/>
    <property type="molecule type" value="Genomic_DNA"/>
</dbReference>
<organism evidence="2 3">
    <name type="scientific">Saccharothrix ecbatanensis</name>
    <dbReference type="NCBI Taxonomy" id="1105145"/>
    <lineage>
        <taxon>Bacteria</taxon>
        <taxon>Bacillati</taxon>
        <taxon>Actinomycetota</taxon>
        <taxon>Actinomycetes</taxon>
        <taxon>Pseudonocardiales</taxon>
        <taxon>Pseudonocardiaceae</taxon>
        <taxon>Saccharothrix</taxon>
    </lineage>
</organism>
<reference evidence="2 3" key="1">
    <citation type="submission" date="2020-08" db="EMBL/GenBank/DDBJ databases">
        <title>Sequencing the genomes of 1000 actinobacteria strains.</title>
        <authorList>
            <person name="Klenk H.-P."/>
        </authorList>
    </citation>
    <scope>NUCLEOTIDE SEQUENCE [LARGE SCALE GENOMIC DNA]</scope>
    <source>
        <strain evidence="2 3">DSM 45486</strain>
    </source>
</reference>
<evidence type="ECO:0000259" key="1">
    <source>
        <dbReference type="Pfam" id="PF14436"/>
    </source>
</evidence>
<accession>A0A7W9HFP5</accession>